<feature type="transmembrane region" description="Helical" evidence="2">
    <location>
        <begin position="100"/>
        <end position="125"/>
    </location>
</feature>
<evidence type="ECO:0000256" key="1">
    <source>
        <dbReference type="SAM" id="MobiDB-lite"/>
    </source>
</evidence>
<organism evidence="3 4">
    <name type="scientific">Lientehia hominis</name>
    <dbReference type="NCBI Taxonomy" id="2897778"/>
    <lineage>
        <taxon>Bacteria</taxon>
        <taxon>Bacillati</taxon>
        <taxon>Bacillota</taxon>
        <taxon>Clostridia</taxon>
        <taxon>Lachnospirales</taxon>
        <taxon>Lachnospiraceae</taxon>
        <taxon>Lientehia</taxon>
    </lineage>
</organism>
<feature type="region of interest" description="Disordered" evidence="1">
    <location>
        <begin position="55"/>
        <end position="76"/>
    </location>
</feature>
<feature type="transmembrane region" description="Helical" evidence="2">
    <location>
        <begin position="131"/>
        <end position="152"/>
    </location>
</feature>
<gene>
    <name evidence="3" type="ORF">LQE92_10690</name>
</gene>
<reference evidence="3 4" key="1">
    <citation type="submission" date="2021-11" db="EMBL/GenBank/DDBJ databases">
        <title>Lacrimispora sp. nov. NSJ-141 isolated from human feces.</title>
        <authorList>
            <person name="Abdugheni R."/>
        </authorList>
    </citation>
    <scope>NUCLEOTIDE SEQUENCE [LARGE SCALE GENOMIC DNA]</scope>
    <source>
        <strain evidence="3 4">NSJ-141</strain>
    </source>
</reference>
<keyword evidence="2" id="KW-1133">Transmembrane helix</keyword>
<name>A0AAP2RKC9_9FIRM</name>
<dbReference type="EMBL" id="JAJNOR010000006">
    <property type="protein sequence ID" value="MCD2493084.1"/>
    <property type="molecule type" value="Genomic_DNA"/>
</dbReference>
<dbReference type="AlphaFoldDB" id="A0AAP2RKC9"/>
<keyword evidence="2" id="KW-0812">Transmembrane</keyword>
<feature type="compositionally biased region" description="Basic and acidic residues" evidence="1">
    <location>
        <begin position="56"/>
        <end position="76"/>
    </location>
</feature>
<sequence>MNQEWRDLGNDIRNIIQDAVNSQDFRKLNQTIKGAINSAVDGVEKGVSRASFQWNKAREASSPETGAENRNRPYTPADKRTLFSEYSAARTRAGGIALTVCGYILGIGTAMAMAVLFMITLAIGGIAGVRIANYCLLPVFIAGAVMVCSGSTKLSMAKRFRRYVERLRGRTYCELKELSEYIGKSKKYVTRDIKKMIEKEWFREGHLDEQETCLIIDNATYLQYKETIHQAEIQREEEECGPVVSGETDAVIQAGADYLKRIRRCNDAIPGEEISEKISRMELVIKRIFDRVERHPENVEDIHKLMEYYLPTTVKLLEAYEELDRQPVQGDNIISSKKEIEETLGTLNIAFEKLLDSLFQDTAWDVSTDISVLKTILAQEGLSEGGFDKRRDTGGERR</sequence>
<evidence type="ECO:0000256" key="2">
    <source>
        <dbReference type="SAM" id="Phobius"/>
    </source>
</evidence>
<keyword evidence="4" id="KW-1185">Reference proteome</keyword>
<proteinExistence type="predicted"/>
<keyword evidence="2" id="KW-0472">Membrane</keyword>
<comment type="caution">
    <text evidence="3">The sequence shown here is derived from an EMBL/GenBank/DDBJ whole genome shotgun (WGS) entry which is preliminary data.</text>
</comment>
<dbReference type="RefSeq" id="WP_231062951.1">
    <property type="nucleotide sequence ID" value="NZ_JAJNOR010000006.1"/>
</dbReference>
<evidence type="ECO:0000313" key="3">
    <source>
        <dbReference type="EMBL" id="MCD2493084.1"/>
    </source>
</evidence>
<dbReference type="InterPro" id="IPR018770">
    <property type="entry name" value="ChloroindolylP_hydrolase"/>
</dbReference>
<dbReference type="Proteomes" id="UP001299265">
    <property type="component" value="Unassembled WGS sequence"/>
</dbReference>
<protein>
    <submittedName>
        <fullName evidence="3">5-bromo-4-chloroindolyl phosphate hydrolysis family protein</fullName>
    </submittedName>
</protein>
<dbReference type="Pfam" id="PF10112">
    <property type="entry name" value="Halogen_Hydrol"/>
    <property type="match status" value="1"/>
</dbReference>
<evidence type="ECO:0000313" key="4">
    <source>
        <dbReference type="Proteomes" id="UP001299265"/>
    </source>
</evidence>
<accession>A0AAP2RKC9</accession>